<keyword evidence="2" id="KW-1185">Reference proteome</keyword>
<accession>A0A0C2I8W6</accession>
<dbReference type="EMBL" id="JWZT01005301">
    <property type="protein sequence ID" value="KII61628.1"/>
    <property type="molecule type" value="Genomic_DNA"/>
</dbReference>
<dbReference type="AlphaFoldDB" id="A0A0C2I8W6"/>
<evidence type="ECO:0000313" key="2">
    <source>
        <dbReference type="Proteomes" id="UP000031668"/>
    </source>
</evidence>
<protein>
    <submittedName>
        <fullName evidence="1">Uncharacterized protein</fullName>
    </submittedName>
</protein>
<proteinExistence type="predicted"/>
<gene>
    <name evidence="1" type="ORF">RF11_06167</name>
</gene>
<comment type="caution">
    <text evidence="1">The sequence shown here is derived from an EMBL/GenBank/DDBJ whole genome shotgun (WGS) entry which is preliminary data.</text>
</comment>
<evidence type="ECO:0000313" key="1">
    <source>
        <dbReference type="EMBL" id="KII61628.1"/>
    </source>
</evidence>
<reference evidence="1 2" key="1">
    <citation type="journal article" date="2014" name="Genome Biol. Evol.">
        <title>The genome of the myxosporean Thelohanellus kitauei shows adaptations to nutrient acquisition within its fish host.</title>
        <authorList>
            <person name="Yang Y."/>
            <person name="Xiong J."/>
            <person name="Zhou Z."/>
            <person name="Huo F."/>
            <person name="Miao W."/>
            <person name="Ran C."/>
            <person name="Liu Y."/>
            <person name="Zhang J."/>
            <person name="Feng J."/>
            <person name="Wang M."/>
            <person name="Wang M."/>
            <person name="Wang L."/>
            <person name="Yao B."/>
        </authorList>
    </citation>
    <scope>NUCLEOTIDE SEQUENCE [LARGE SCALE GENOMIC DNA]</scope>
    <source>
        <strain evidence="1">Wuqing</strain>
    </source>
</reference>
<name>A0A0C2I8W6_THEKT</name>
<sequence>MHKRDQDLFRPQRWVLDMYDVMSKDMLSSKTLLDIVICVPNQRRHVLVGSIINTDRFASYRVYTFFDKLYLEILPVDLSYIPETVNHGLFFRDLVTGACTNNEEANWALNKNTSKGVARLGQA</sequence>
<dbReference type="Proteomes" id="UP000031668">
    <property type="component" value="Unassembled WGS sequence"/>
</dbReference>
<dbReference type="OrthoDB" id="10067637at2759"/>
<organism evidence="1 2">
    <name type="scientific">Thelohanellus kitauei</name>
    <name type="common">Myxosporean</name>
    <dbReference type="NCBI Taxonomy" id="669202"/>
    <lineage>
        <taxon>Eukaryota</taxon>
        <taxon>Metazoa</taxon>
        <taxon>Cnidaria</taxon>
        <taxon>Myxozoa</taxon>
        <taxon>Myxosporea</taxon>
        <taxon>Bivalvulida</taxon>
        <taxon>Platysporina</taxon>
        <taxon>Myxobolidae</taxon>
        <taxon>Thelohanellus</taxon>
    </lineage>
</organism>